<dbReference type="SUPFAM" id="SSF51905">
    <property type="entry name" value="FAD/NAD(P)-binding domain"/>
    <property type="match status" value="1"/>
</dbReference>
<dbReference type="PIRSF" id="PIRSF000137">
    <property type="entry name" value="Alcohol_oxidase"/>
    <property type="match status" value="1"/>
</dbReference>
<keyword evidence="9" id="KW-1185">Reference proteome</keyword>
<evidence type="ECO:0000256" key="4">
    <source>
        <dbReference type="ARBA" id="ARBA00022827"/>
    </source>
</evidence>
<comment type="similarity">
    <text evidence="2">Belongs to the GMC oxidoreductase family.</text>
</comment>
<comment type="cofactor">
    <cofactor evidence="1 6">
        <name>FAD</name>
        <dbReference type="ChEBI" id="CHEBI:57692"/>
    </cofactor>
</comment>
<dbReference type="PANTHER" id="PTHR11552:SF147">
    <property type="entry name" value="CHOLINE DEHYDROGENASE, MITOCHONDRIAL"/>
    <property type="match status" value="1"/>
</dbReference>
<dbReference type="Pfam" id="PF05199">
    <property type="entry name" value="GMC_oxred_C"/>
    <property type="match status" value="1"/>
</dbReference>
<dbReference type="PANTHER" id="PTHR11552">
    <property type="entry name" value="GLUCOSE-METHANOL-CHOLINE GMC OXIDOREDUCTASE"/>
    <property type="match status" value="1"/>
</dbReference>
<dbReference type="Pfam" id="PF00732">
    <property type="entry name" value="GMC_oxred_N"/>
    <property type="match status" value="1"/>
</dbReference>
<dbReference type="AlphaFoldDB" id="A0A9P6DSB4"/>
<reference evidence="8" key="1">
    <citation type="journal article" date="2020" name="Nat. Commun.">
        <title>Large-scale genome sequencing of mycorrhizal fungi provides insights into the early evolution of symbiotic traits.</title>
        <authorList>
            <person name="Miyauchi S."/>
            <person name="Kiss E."/>
            <person name="Kuo A."/>
            <person name="Drula E."/>
            <person name="Kohler A."/>
            <person name="Sanchez-Garcia M."/>
            <person name="Morin E."/>
            <person name="Andreopoulos B."/>
            <person name="Barry K.W."/>
            <person name="Bonito G."/>
            <person name="Buee M."/>
            <person name="Carver A."/>
            <person name="Chen C."/>
            <person name="Cichocki N."/>
            <person name="Clum A."/>
            <person name="Culley D."/>
            <person name="Crous P.W."/>
            <person name="Fauchery L."/>
            <person name="Girlanda M."/>
            <person name="Hayes R.D."/>
            <person name="Keri Z."/>
            <person name="LaButti K."/>
            <person name="Lipzen A."/>
            <person name="Lombard V."/>
            <person name="Magnuson J."/>
            <person name="Maillard F."/>
            <person name="Murat C."/>
            <person name="Nolan M."/>
            <person name="Ohm R.A."/>
            <person name="Pangilinan J."/>
            <person name="Pereira M.F."/>
            <person name="Perotto S."/>
            <person name="Peter M."/>
            <person name="Pfister S."/>
            <person name="Riley R."/>
            <person name="Sitrit Y."/>
            <person name="Stielow J.B."/>
            <person name="Szollosi G."/>
            <person name="Zifcakova L."/>
            <person name="Stursova M."/>
            <person name="Spatafora J.W."/>
            <person name="Tedersoo L."/>
            <person name="Vaario L.M."/>
            <person name="Yamada A."/>
            <person name="Yan M."/>
            <person name="Wang P."/>
            <person name="Xu J."/>
            <person name="Bruns T."/>
            <person name="Baldrian P."/>
            <person name="Vilgalys R."/>
            <person name="Dunand C."/>
            <person name="Henrissat B."/>
            <person name="Grigoriev I.V."/>
            <person name="Hibbett D."/>
            <person name="Nagy L.G."/>
            <person name="Martin F.M."/>
        </authorList>
    </citation>
    <scope>NUCLEOTIDE SEQUENCE</scope>
    <source>
        <strain evidence="8">UP504</strain>
    </source>
</reference>
<dbReference type="InterPro" id="IPR007867">
    <property type="entry name" value="GMC_OxRtase_C"/>
</dbReference>
<comment type="caution">
    <text evidence="8">The sequence shown here is derived from an EMBL/GenBank/DDBJ whole genome shotgun (WGS) entry which is preliminary data.</text>
</comment>
<evidence type="ECO:0000256" key="3">
    <source>
        <dbReference type="ARBA" id="ARBA00022630"/>
    </source>
</evidence>
<sequence length="538" mass="59833">MDLVNSHMPMAWQKFHFTEHDWNYDTEPQKHANNRVIHLPRGRFLSGCSGLNGTIITRGCKADYDEWEALRNPGWSWNDVLPLFKKSERFIPTEGFGAATEYHGTDGQLVTTVHPQAPISDAMLDSYINKGISYRPDMFVQGEGEGVGHVTRTVHEGVRTSGADFVNKNPPANLHVLLETTVLRVVLESLPDSESTDSSKYRAIAVEAESKIKADGDAVKLITLRGKKEIIISAGAYNSPCILMHSGIGPKDHLEECGIDVKVDLKSVGQNLSDHPSVFQFYLLKSKMTYDHVIYPLEWLESKSGILGRFPFGPFVFLRLDKLMEDKPEWKAAKEKNPEKDPMGQLPGQPHVEYFSTELYGGGPQHSDLPTKGESCFAVITMLCGTRSRGSIRLNGSDPHGKPKIDHNYLANELDVAVLAEGCRYVNEIVTEGAGTREHITGPWPTTRAHPNGDEQWKEYVRQQAGTCYHPASTCKMGPDEDEEAVVDPRLRVRGIKSLRVADISIMPKLNNGHPQAPAYMIGEKAAQLILEDNRIIG</sequence>
<dbReference type="OrthoDB" id="269227at2759"/>
<dbReference type="GO" id="GO:0016614">
    <property type="term" value="F:oxidoreductase activity, acting on CH-OH group of donors"/>
    <property type="evidence" value="ECO:0007669"/>
    <property type="project" value="InterPro"/>
</dbReference>
<dbReference type="InterPro" id="IPR036188">
    <property type="entry name" value="FAD/NAD-bd_sf"/>
</dbReference>
<organism evidence="8 9">
    <name type="scientific">Hydnum rufescens UP504</name>
    <dbReference type="NCBI Taxonomy" id="1448309"/>
    <lineage>
        <taxon>Eukaryota</taxon>
        <taxon>Fungi</taxon>
        <taxon>Dikarya</taxon>
        <taxon>Basidiomycota</taxon>
        <taxon>Agaricomycotina</taxon>
        <taxon>Agaricomycetes</taxon>
        <taxon>Cantharellales</taxon>
        <taxon>Hydnaceae</taxon>
        <taxon>Hydnum</taxon>
    </lineage>
</organism>
<dbReference type="SUPFAM" id="SSF54373">
    <property type="entry name" value="FAD-linked reductases, C-terminal domain"/>
    <property type="match status" value="1"/>
</dbReference>
<proteinExistence type="inferred from homology"/>
<evidence type="ECO:0000256" key="5">
    <source>
        <dbReference type="PIRSR" id="PIRSR000137-1"/>
    </source>
</evidence>
<evidence type="ECO:0000259" key="7">
    <source>
        <dbReference type="PROSITE" id="PS00624"/>
    </source>
</evidence>
<feature type="active site" description="Proton donor" evidence="5">
    <location>
        <position position="470"/>
    </location>
</feature>
<feature type="domain" description="Glucose-methanol-choline oxidoreductase N-terminal" evidence="7">
    <location>
        <begin position="235"/>
        <end position="249"/>
    </location>
</feature>
<gene>
    <name evidence="8" type="ORF">BS47DRAFT_1349312</name>
</gene>
<dbReference type="InterPro" id="IPR012132">
    <property type="entry name" value="GMC_OxRdtase"/>
</dbReference>
<keyword evidence="4 6" id="KW-0274">FAD</keyword>
<evidence type="ECO:0000313" key="8">
    <source>
        <dbReference type="EMBL" id="KAF9509318.1"/>
    </source>
</evidence>
<dbReference type="Proteomes" id="UP000886523">
    <property type="component" value="Unassembled WGS sequence"/>
</dbReference>
<feature type="binding site" evidence="6">
    <location>
        <begin position="515"/>
        <end position="516"/>
    </location>
    <ligand>
        <name>FAD</name>
        <dbReference type="ChEBI" id="CHEBI:57692"/>
    </ligand>
</feature>
<dbReference type="PROSITE" id="PS00624">
    <property type="entry name" value="GMC_OXRED_2"/>
    <property type="match status" value="1"/>
</dbReference>
<name>A0A9P6DSB4_9AGAM</name>
<protein>
    <submittedName>
        <fullName evidence="8">GMC oxidoreductase</fullName>
    </submittedName>
</protein>
<feature type="binding site" evidence="6">
    <location>
        <position position="182"/>
    </location>
    <ligand>
        <name>FAD</name>
        <dbReference type="ChEBI" id="CHEBI:57692"/>
    </ligand>
</feature>
<evidence type="ECO:0000313" key="9">
    <source>
        <dbReference type="Proteomes" id="UP000886523"/>
    </source>
</evidence>
<dbReference type="InterPro" id="IPR000172">
    <property type="entry name" value="GMC_OxRdtase_N"/>
</dbReference>
<dbReference type="GO" id="GO:0050660">
    <property type="term" value="F:flavin adenine dinucleotide binding"/>
    <property type="evidence" value="ECO:0007669"/>
    <property type="project" value="InterPro"/>
</dbReference>
<evidence type="ECO:0000256" key="1">
    <source>
        <dbReference type="ARBA" id="ARBA00001974"/>
    </source>
</evidence>
<evidence type="ECO:0000256" key="6">
    <source>
        <dbReference type="PIRSR" id="PIRSR000137-2"/>
    </source>
</evidence>
<accession>A0A9P6DSB4</accession>
<keyword evidence="3" id="KW-0285">Flavoprotein</keyword>
<feature type="active site" description="Proton acceptor" evidence="5">
    <location>
        <position position="514"/>
    </location>
</feature>
<dbReference type="Gene3D" id="3.50.50.60">
    <property type="entry name" value="FAD/NAD(P)-binding domain"/>
    <property type="match status" value="1"/>
</dbReference>
<dbReference type="Gene3D" id="3.30.560.10">
    <property type="entry name" value="Glucose Oxidase, domain 3"/>
    <property type="match status" value="1"/>
</dbReference>
<dbReference type="EMBL" id="MU129037">
    <property type="protein sequence ID" value="KAF9509318.1"/>
    <property type="molecule type" value="Genomic_DNA"/>
</dbReference>
<evidence type="ECO:0000256" key="2">
    <source>
        <dbReference type="ARBA" id="ARBA00010790"/>
    </source>
</evidence>